<dbReference type="PATRIC" id="fig|1409788.3.peg.2984"/>
<dbReference type="SUPFAM" id="SSF53271">
    <property type="entry name" value="PRTase-like"/>
    <property type="match status" value="1"/>
</dbReference>
<keyword evidence="2" id="KW-0315">Glutamine amidotransferase</keyword>
<dbReference type="InterPro" id="IPR029055">
    <property type="entry name" value="Ntn_hydrolases_N"/>
</dbReference>
<dbReference type="OrthoDB" id="9801213at2"/>
<keyword evidence="5" id="KW-1185">Reference proteome</keyword>
<comment type="caution">
    <text evidence="4">The sequence shown here is derived from an EMBL/GenBank/DDBJ whole genome shotgun (WGS) entry which is preliminary data.</text>
</comment>
<reference evidence="5" key="1">
    <citation type="submission" date="2015-07" db="EMBL/GenBank/DDBJ databases">
        <title>Genome sequencing of Sunxiuqinia dokdonensis strain SK.</title>
        <authorList>
            <person name="Ahn S."/>
            <person name="Kim B.-C."/>
        </authorList>
    </citation>
    <scope>NUCLEOTIDE SEQUENCE [LARGE SCALE GENOMIC DNA]</scope>
    <source>
        <strain evidence="5">SK</strain>
    </source>
</reference>
<evidence type="ECO:0000256" key="1">
    <source>
        <dbReference type="ARBA" id="ARBA00022679"/>
    </source>
</evidence>
<dbReference type="AlphaFoldDB" id="A0A0L8V767"/>
<gene>
    <name evidence="4" type="ORF">NC99_29020</name>
</gene>
<proteinExistence type="predicted"/>
<dbReference type="EMBL" id="LGIA01000166">
    <property type="protein sequence ID" value="KOH44284.1"/>
    <property type="molecule type" value="Genomic_DNA"/>
</dbReference>
<evidence type="ECO:0000313" key="4">
    <source>
        <dbReference type="EMBL" id="KOH44284.1"/>
    </source>
</evidence>
<evidence type="ECO:0000313" key="5">
    <source>
        <dbReference type="Proteomes" id="UP000036958"/>
    </source>
</evidence>
<keyword evidence="1 4" id="KW-0808">Transferase</keyword>
<protein>
    <submittedName>
        <fullName evidence="4">Amidophosphoribosyltransferase</fullName>
    </submittedName>
</protein>
<dbReference type="InterPro" id="IPR029057">
    <property type="entry name" value="PRTase-like"/>
</dbReference>
<organism evidence="4 5">
    <name type="scientific">Sunxiuqinia dokdonensis</name>
    <dbReference type="NCBI Taxonomy" id="1409788"/>
    <lineage>
        <taxon>Bacteria</taxon>
        <taxon>Pseudomonadati</taxon>
        <taxon>Bacteroidota</taxon>
        <taxon>Bacteroidia</taxon>
        <taxon>Marinilabiliales</taxon>
        <taxon>Prolixibacteraceae</taxon>
        <taxon>Sunxiuqinia</taxon>
    </lineage>
</organism>
<accession>A0A0L8V767</accession>
<dbReference type="PANTHER" id="PTHR11907">
    <property type="entry name" value="AMIDOPHOSPHORIBOSYLTRANSFERASE"/>
    <property type="match status" value="1"/>
</dbReference>
<dbReference type="InterPro" id="IPR017932">
    <property type="entry name" value="GATase_2_dom"/>
</dbReference>
<keyword evidence="4" id="KW-0328">Glycosyltransferase</keyword>
<evidence type="ECO:0000256" key="2">
    <source>
        <dbReference type="ARBA" id="ARBA00022962"/>
    </source>
</evidence>
<name>A0A0L8V767_9BACT</name>
<dbReference type="SUPFAM" id="SSF56235">
    <property type="entry name" value="N-terminal nucleophile aminohydrolases (Ntn hydrolases)"/>
    <property type="match status" value="1"/>
</dbReference>
<dbReference type="Proteomes" id="UP000036958">
    <property type="component" value="Unassembled WGS sequence"/>
</dbReference>
<sequence>MSESIKHECGIALIRLKKPLSYYQEKYGTWQYGINKLYLLMEKQHNRGQDGAGVVSVKINLKPGQEYINRYRSIEPNPIIDVFDKVFKSVKKAIKNGADINDTEWVYNNLPYAGELYLGHLRYGTFGRNSIDFVHPVMRQNNWKSRTLVLAGNFNLTNTDELFQKLIDLGQHPKNYTDTVTVLEKVGHFLDEENQYRFRNYKNEGYGNREISPLIEENLDVQSVLENASKDWDGGYAIAGLIGHGDAFVMRDPWGIRPAHYYEDDEILVVASERPVIQTVMNVKADEVKEIKPGEVLIVKRNGVVSNQMVRVPHKRVSCSFERIYFSRGSDKDIYHERKQLGRLLAPTILKSINFDIENTVFSYIPNTSETAFYGMMQGVNQHLLERKKKLIRAGNGTMSEEELEAIISLEPRVEKIAIKDVKLRTFIADDASRDDLVAHVYDVTYGVIRENTDTLVIIDDSIVRGTTLKKSILKILDRLNPKKIIVVSSAPQIRYPDCYGIDMAVLEKFIAFTAAIELLKDKGKQHVIDEVYQKCKGQENLPKEEIMNYVKDIYRQSTAEEISAKIAELLKPEDCKAEVEIVYQSIENLHKACPNDLGDWYFTGNYPTHGGNKVVNTSFINFIEGKEGRAY</sequence>
<dbReference type="RefSeq" id="WP_053184516.1">
    <property type="nucleotide sequence ID" value="NZ_LGIA01000166.1"/>
</dbReference>
<dbReference type="PROSITE" id="PS51278">
    <property type="entry name" value="GATASE_TYPE_2"/>
    <property type="match status" value="1"/>
</dbReference>
<dbReference type="Gene3D" id="3.60.20.10">
    <property type="entry name" value="Glutamine Phosphoribosylpyrophosphate, subunit 1, domain 1"/>
    <property type="match status" value="1"/>
</dbReference>
<evidence type="ECO:0000259" key="3">
    <source>
        <dbReference type="PROSITE" id="PS51278"/>
    </source>
</evidence>
<dbReference type="GO" id="GO:0016757">
    <property type="term" value="F:glycosyltransferase activity"/>
    <property type="evidence" value="ECO:0007669"/>
    <property type="project" value="UniProtKB-KW"/>
</dbReference>
<dbReference type="STRING" id="1409788.NC99_29020"/>
<feature type="domain" description="Glutamine amidotransferase type-2" evidence="3">
    <location>
        <begin position="9"/>
        <end position="302"/>
    </location>
</feature>
<dbReference type="CDD" id="cd06223">
    <property type="entry name" value="PRTases_typeI"/>
    <property type="match status" value="1"/>
</dbReference>
<dbReference type="InterPro" id="IPR000836">
    <property type="entry name" value="PRTase_dom"/>
</dbReference>